<comment type="caution">
    <text evidence="1">The sequence shown here is derived from an EMBL/GenBank/DDBJ whole genome shotgun (WGS) entry which is preliminary data.</text>
</comment>
<keyword evidence="2" id="KW-1185">Reference proteome</keyword>
<proteinExistence type="predicted"/>
<name>A0A8H4WY30_9HYPO</name>
<gene>
    <name evidence="1" type="ORF">FGADI_5413</name>
</gene>
<dbReference type="AlphaFoldDB" id="A0A8H4WY30"/>
<sequence>MADPTTLATIAFAGNILQFIDWVAHVVNVGNQIRRNGMTEFDMTLDATTRILKHQILRISPPWRSGYMPHFGGSDIATKCQNLGNELLAFIASYEVKREEVKRDEGGIGSRFRGKITADLKYNAKTLGQAVQRIWGKSKLDAISKELDHYRRLLDSAVLYNAQESLKQLLR</sequence>
<reference evidence="1" key="1">
    <citation type="journal article" date="2020" name="BMC Genomics">
        <title>Correction to: Identification and distribution of gene clusters required for synthesis of sphingolipid metabolism inhibitors in diverse species of the filamentous fungus Fusarium.</title>
        <authorList>
            <person name="Kim H.S."/>
            <person name="Lohmar J.M."/>
            <person name="Busman M."/>
            <person name="Brown D.W."/>
            <person name="Naumann T.A."/>
            <person name="Divon H.H."/>
            <person name="Lysoe E."/>
            <person name="Uhlig S."/>
            <person name="Proctor R.H."/>
        </authorList>
    </citation>
    <scope>NUCLEOTIDE SEQUENCE</scope>
    <source>
        <strain evidence="1">NRRL 45417</strain>
    </source>
</reference>
<reference evidence="1" key="2">
    <citation type="submission" date="2020-05" db="EMBL/GenBank/DDBJ databases">
        <authorList>
            <person name="Kim H.-S."/>
            <person name="Proctor R.H."/>
            <person name="Brown D.W."/>
        </authorList>
    </citation>
    <scope>NUCLEOTIDE SEQUENCE</scope>
    <source>
        <strain evidence="1">NRRL 45417</strain>
    </source>
</reference>
<organism evidence="1 2">
    <name type="scientific">Fusarium gaditjirri</name>
    <dbReference type="NCBI Taxonomy" id="282569"/>
    <lineage>
        <taxon>Eukaryota</taxon>
        <taxon>Fungi</taxon>
        <taxon>Dikarya</taxon>
        <taxon>Ascomycota</taxon>
        <taxon>Pezizomycotina</taxon>
        <taxon>Sordariomycetes</taxon>
        <taxon>Hypocreomycetidae</taxon>
        <taxon>Hypocreales</taxon>
        <taxon>Nectriaceae</taxon>
        <taxon>Fusarium</taxon>
        <taxon>Fusarium nisikadoi species complex</taxon>
    </lineage>
</organism>
<dbReference type="Proteomes" id="UP000604273">
    <property type="component" value="Unassembled WGS sequence"/>
</dbReference>
<evidence type="ECO:0000313" key="2">
    <source>
        <dbReference type="Proteomes" id="UP000604273"/>
    </source>
</evidence>
<protein>
    <submittedName>
        <fullName evidence="1">Uncharacterized protein</fullName>
    </submittedName>
</protein>
<accession>A0A8H4WY30</accession>
<dbReference type="EMBL" id="JABFAI010000124">
    <property type="protein sequence ID" value="KAF4954200.1"/>
    <property type="molecule type" value="Genomic_DNA"/>
</dbReference>
<evidence type="ECO:0000313" key="1">
    <source>
        <dbReference type="EMBL" id="KAF4954200.1"/>
    </source>
</evidence>
<dbReference type="OrthoDB" id="10570490at2759"/>